<reference evidence="2" key="1">
    <citation type="journal article" date="2022" name="Mol. Ecol. Resour.">
        <title>The genomes of chicory, endive, great burdock and yacon provide insights into Asteraceae palaeo-polyploidization history and plant inulin production.</title>
        <authorList>
            <person name="Fan W."/>
            <person name="Wang S."/>
            <person name="Wang H."/>
            <person name="Wang A."/>
            <person name="Jiang F."/>
            <person name="Liu H."/>
            <person name="Zhao H."/>
            <person name="Xu D."/>
            <person name="Zhang Y."/>
        </authorList>
    </citation>
    <scope>NUCLEOTIDE SEQUENCE [LARGE SCALE GENOMIC DNA]</scope>
    <source>
        <strain evidence="2">cv. Yunnan</strain>
    </source>
</reference>
<proteinExistence type="predicted"/>
<dbReference type="Proteomes" id="UP001056120">
    <property type="component" value="Linkage Group LG01"/>
</dbReference>
<organism evidence="1 2">
    <name type="scientific">Smallanthus sonchifolius</name>
    <dbReference type="NCBI Taxonomy" id="185202"/>
    <lineage>
        <taxon>Eukaryota</taxon>
        <taxon>Viridiplantae</taxon>
        <taxon>Streptophyta</taxon>
        <taxon>Embryophyta</taxon>
        <taxon>Tracheophyta</taxon>
        <taxon>Spermatophyta</taxon>
        <taxon>Magnoliopsida</taxon>
        <taxon>eudicotyledons</taxon>
        <taxon>Gunneridae</taxon>
        <taxon>Pentapetalae</taxon>
        <taxon>asterids</taxon>
        <taxon>campanulids</taxon>
        <taxon>Asterales</taxon>
        <taxon>Asteraceae</taxon>
        <taxon>Asteroideae</taxon>
        <taxon>Heliantheae alliance</taxon>
        <taxon>Millerieae</taxon>
        <taxon>Smallanthus</taxon>
    </lineage>
</organism>
<dbReference type="EMBL" id="CM042018">
    <property type="protein sequence ID" value="KAI3826723.1"/>
    <property type="molecule type" value="Genomic_DNA"/>
</dbReference>
<sequence>MCINPLGTFDPEFGSTEKVVKKHQLNTMVNIRCPKQCLGFKENGSNGLKVSQNRQVAKDIGGDQVEFLSLLKHMAKCQILEWKSESLVVSPSTQVVEGGLRRGISLIFIIQTLAFYRADPLTYIYTKTLIIPITMAQEPSSSSQTLESPIHHHDLQPVTSDSNNPSLTRNVSFSRLNAKAPEFVPRTTTAAAASSTSSSSTGTATVTSRPDLSQPRLVISPPPTSPGIIHVYPSPNSPFHAPIPTHVPVSVPVPVQNHHGHHHHHHHHVSLQYHHHQHHNHGHPRGFNCGTGFLDQKDVSVQAQRTGHGDPDLKDGLTDEATQKIINQVEYYFSDINLATTDHLMRFINKDPEGYVPISVVVSFKKIKALVSSNAQLASILRNSGKLVVSEDGKKVKRLHPLTEPDMEELQSRIIVAENLPDDHCHQNLMKIFSAVGSVKTIRTCQPQTSNGGATSASRAAKADGMLFSNKLHAFVEYESIELAEKAAMELNQEGNWRHGLRVRLLRRPSQAKPTQSRGKKAGQEDEAVHKEDDTSTSEQQSLNEKHLDDTCQQSDGQSHEHVQGEDHLNDKEGGHKKGRNRGRGKGRGRPQYNHHSNRGTHMVTPSSTNPVSTEHPVIGKQPPGPRMPDGTRGFSLGRGKPVSVPVDSCIS</sequence>
<gene>
    <name evidence="1" type="ORF">L1987_00775</name>
</gene>
<accession>A0ACB9K366</accession>
<reference evidence="1 2" key="2">
    <citation type="journal article" date="2022" name="Mol. Ecol. Resour.">
        <title>The genomes of chicory, endive, great burdock and yacon provide insights into Asteraceae paleo-polyploidization history and plant inulin production.</title>
        <authorList>
            <person name="Fan W."/>
            <person name="Wang S."/>
            <person name="Wang H."/>
            <person name="Wang A."/>
            <person name="Jiang F."/>
            <person name="Liu H."/>
            <person name="Zhao H."/>
            <person name="Xu D."/>
            <person name="Zhang Y."/>
        </authorList>
    </citation>
    <scope>NUCLEOTIDE SEQUENCE [LARGE SCALE GENOMIC DNA]</scope>
    <source>
        <strain evidence="2">cv. Yunnan</strain>
        <tissue evidence="1">Leaves</tissue>
    </source>
</reference>
<evidence type="ECO:0000313" key="1">
    <source>
        <dbReference type="EMBL" id="KAI3826723.1"/>
    </source>
</evidence>
<keyword evidence="2" id="KW-1185">Reference proteome</keyword>
<protein>
    <submittedName>
        <fullName evidence="1">Uncharacterized protein</fullName>
    </submittedName>
</protein>
<name>A0ACB9K366_9ASTR</name>
<comment type="caution">
    <text evidence="1">The sequence shown here is derived from an EMBL/GenBank/DDBJ whole genome shotgun (WGS) entry which is preliminary data.</text>
</comment>
<evidence type="ECO:0000313" key="2">
    <source>
        <dbReference type="Proteomes" id="UP001056120"/>
    </source>
</evidence>